<dbReference type="EMBL" id="NOIF01000101">
    <property type="protein sequence ID" value="OZS43102.1"/>
    <property type="molecule type" value="Genomic_DNA"/>
</dbReference>
<sequence length="71" mass="8013">MYTIFSLLKWVVLIYLVKTGRIHESVLIKCQKFTLAAMTLFVINIAAVSHVVESVDLVSKGTAEGYIQRRV</sequence>
<proteinExistence type="predicted"/>
<organism evidence="1 2">
    <name type="scientific">Photobacterium sanguinicancri</name>
    <dbReference type="NCBI Taxonomy" id="875932"/>
    <lineage>
        <taxon>Bacteria</taxon>
        <taxon>Pseudomonadati</taxon>
        <taxon>Pseudomonadota</taxon>
        <taxon>Gammaproteobacteria</taxon>
        <taxon>Vibrionales</taxon>
        <taxon>Vibrionaceae</taxon>
        <taxon>Photobacterium</taxon>
    </lineage>
</organism>
<gene>
    <name evidence="1" type="ORF">ASV53_15020</name>
</gene>
<accession>A0ABX4FW21</accession>
<name>A0ABX4FW21_9GAMM</name>
<evidence type="ECO:0000313" key="2">
    <source>
        <dbReference type="Proteomes" id="UP000215999"/>
    </source>
</evidence>
<protein>
    <submittedName>
        <fullName evidence="1">Uncharacterized protein</fullName>
    </submittedName>
</protein>
<keyword evidence="2" id="KW-1185">Reference proteome</keyword>
<comment type="caution">
    <text evidence="1">The sequence shown here is derived from an EMBL/GenBank/DDBJ whole genome shotgun (WGS) entry which is preliminary data.</text>
</comment>
<dbReference type="Proteomes" id="UP000215999">
    <property type="component" value="Unassembled WGS sequence"/>
</dbReference>
<dbReference type="RefSeq" id="WP_094957651.1">
    <property type="nucleotide sequence ID" value="NZ_NOIF01000101.1"/>
</dbReference>
<reference evidence="1 2" key="1">
    <citation type="journal article" date="2016" name="Antonie Van Leeuwenhoek">
        <title>Photobacterium sanguinicancri sp. nov. isolated from marine animals.</title>
        <authorList>
            <person name="Gomez-Gil B."/>
            <person name="Roque A."/>
            <person name="Rotllant G."/>
            <person name="Romalde J.L."/>
            <person name="Doce A."/>
            <person name="Eggermont M."/>
            <person name="Defoirdt T."/>
        </authorList>
    </citation>
    <scope>NUCLEOTIDE SEQUENCE [LARGE SCALE GENOMIC DNA]</scope>
    <source>
        <strain evidence="1 2">CAIM 1827</strain>
    </source>
</reference>
<evidence type="ECO:0000313" key="1">
    <source>
        <dbReference type="EMBL" id="OZS43102.1"/>
    </source>
</evidence>